<proteinExistence type="predicted"/>
<dbReference type="AlphaFoldDB" id="A0A9P6XLY1"/>
<evidence type="ECO:0000256" key="1">
    <source>
        <dbReference type="SAM" id="MobiDB-lite"/>
    </source>
</evidence>
<sequence length="125" mass="13400">MLWPQFVVGIFLAPTHVGHHQAVVTDPRALDMEAAGATQAQLQHAIGADIEIFDADLHAIRRRRRRCAHFLAVENQADAKALATAAAVADQIQIAGNSGSEPAALIGPAGRRGSGAVRRRSHRWT</sequence>
<feature type="region of interest" description="Disordered" evidence="1">
    <location>
        <begin position="98"/>
        <end position="125"/>
    </location>
</feature>
<name>A0A9P6XLY1_RHIOR</name>
<gene>
    <name evidence="2" type="ORF">G6F51_014417</name>
</gene>
<protein>
    <submittedName>
        <fullName evidence="2">Uncharacterized protein</fullName>
    </submittedName>
</protein>
<organism evidence="2 3">
    <name type="scientific">Rhizopus oryzae</name>
    <name type="common">Mucormycosis agent</name>
    <name type="synonym">Rhizopus arrhizus var. delemar</name>
    <dbReference type="NCBI Taxonomy" id="64495"/>
    <lineage>
        <taxon>Eukaryota</taxon>
        <taxon>Fungi</taxon>
        <taxon>Fungi incertae sedis</taxon>
        <taxon>Mucoromycota</taxon>
        <taxon>Mucoromycotina</taxon>
        <taxon>Mucoromycetes</taxon>
        <taxon>Mucorales</taxon>
        <taxon>Mucorineae</taxon>
        <taxon>Rhizopodaceae</taxon>
        <taxon>Rhizopus</taxon>
    </lineage>
</organism>
<dbReference type="Proteomes" id="UP000717996">
    <property type="component" value="Unassembled WGS sequence"/>
</dbReference>
<evidence type="ECO:0000313" key="3">
    <source>
        <dbReference type="Proteomes" id="UP000717996"/>
    </source>
</evidence>
<accession>A0A9P6XLY1</accession>
<comment type="caution">
    <text evidence="2">The sequence shown here is derived from an EMBL/GenBank/DDBJ whole genome shotgun (WGS) entry which is preliminary data.</text>
</comment>
<dbReference type="EMBL" id="JAANIT010010134">
    <property type="protein sequence ID" value="KAG1524557.1"/>
    <property type="molecule type" value="Genomic_DNA"/>
</dbReference>
<feature type="compositionally biased region" description="Low complexity" evidence="1">
    <location>
        <begin position="107"/>
        <end position="116"/>
    </location>
</feature>
<evidence type="ECO:0000313" key="2">
    <source>
        <dbReference type="EMBL" id="KAG1524557.1"/>
    </source>
</evidence>
<reference evidence="2" key="1">
    <citation type="journal article" date="2020" name="Microb. Genom.">
        <title>Genetic diversity of clinical and environmental Mucorales isolates obtained from an investigation of mucormycosis cases among solid organ transplant recipients.</title>
        <authorList>
            <person name="Nguyen M.H."/>
            <person name="Kaul D."/>
            <person name="Muto C."/>
            <person name="Cheng S.J."/>
            <person name="Richter R.A."/>
            <person name="Bruno V.M."/>
            <person name="Liu G."/>
            <person name="Beyhan S."/>
            <person name="Sundermann A.J."/>
            <person name="Mounaud S."/>
            <person name="Pasculle A.W."/>
            <person name="Nierman W.C."/>
            <person name="Driscoll E."/>
            <person name="Cumbie R."/>
            <person name="Clancy C.J."/>
            <person name="Dupont C.L."/>
        </authorList>
    </citation>
    <scope>NUCLEOTIDE SEQUENCE</scope>
    <source>
        <strain evidence="2">GL16</strain>
    </source>
</reference>